<reference evidence="1 2" key="1">
    <citation type="submission" date="2020-04" db="EMBL/GenBank/DDBJ databases">
        <title>Paraburkholderia sp. RP-4-7 isolated from soil.</title>
        <authorList>
            <person name="Dahal R.H."/>
        </authorList>
    </citation>
    <scope>NUCLEOTIDE SEQUENCE [LARGE SCALE GENOMIC DNA]</scope>
    <source>
        <strain evidence="1 2">RP-4-7</strain>
    </source>
</reference>
<gene>
    <name evidence="1" type="ORF">HHL24_26740</name>
</gene>
<protein>
    <submittedName>
        <fullName evidence="1">Uncharacterized protein</fullName>
    </submittedName>
</protein>
<accession>A0A848IH37</accession>
<dbReference type="AlphaFoldDB" id="A0A848IH37"/>
<proteinExistence type="predicted"/>
<comment type="caution">
    <text evidence="1">The sequence shown here is derived from an EMBL/GenBank/DDBJ whole genome shotgun (WGS) entry which is preliminary data.</text>
</comment>
<name>A0A848IH37_9BURK</name>
<dbReference type="EMBL" id="JABBGJ010000031">
    <property type="protein sequence ID" value="NMM01522.1"/>
    <property type="molecule type" value="Genomic_DNA"/>
</dbReference>
<dbReference type="RefSeq" id="WP_169488355.1">
    <property type="nucleotide sequence ID" value="NZ_JABBGJ010000031.1"/>
</dbReference>
<organism evidence="1 2">
    <name type="scientific">Paraburkholderia polaris</name>
    <dbReference type="NCBI Taxonomy" id="2728848"/>
    <lineage>
        <taxon>Bacteria</taxon>
        <taxon>Pseudomonadati</taxon>
        <taxon>Pseudomonadota</taxon>
        <taxon>Betaproteobacteria</taxon>
        <taxon>Burkholderiales</taxon>
        <taxon>Burkholderiaceae</taxon>
        <taxon>Paraburkholderia</taxon>
    </lineage>
</organism>
<keyword evidence="2" id="KW-1185">Reference proteome</keyword>
<sequence>MKSIRNSARAVKTLTVGIRPAQPRMGTTHTYEMNGSRFRDVLVDGVWLTVSVEPVVRSAA</sequence>
<dbReference type="Proteomes" id="UP000544134">
    <property type="component" value="Unassembled WGS sequence"/>
</dbReference>
<evidence type="ECO:0000313" key="1">
    <source>
        <dbReference type="EMBL" id="NMM01522.1"/>
    </source>
</evidence>
<evidence type="ECO:0000313" key="2">
    <source>
        <dbReference type="Proteomes" id="UP000544134"/>
    </source>
</evidence>